<keyword evidence="5" id="KW-0746">Sphingolipid metabolism</keyword>
<evidence type="ECO:0000256" key="2">
    <source>
        <dbReference type="ARBA" id="ARBA00022801"/>
    </source>
</evidence>
<dbReference type="GO" id="GO:0017040">
    <property type="term" value="F:N-acylsphingosine amidohydrolase activity"/>
    <property type="evidence" value="ECO:0007669"/>
    <property type="project" value="UniProtKB-UniRule"/>
</dbReference>
<accession>A0AAN7YZ37</accession>
<dbReference type="GO" id="GO:0016020">
    <property type="term" value="C:membrane"/>
    <property type="evidence" value="ECO:0007669"/>
    <property type="project" value="GOC"/>
</dbReference>
<dbReference type="GO" id="GO:0042759">
    <property type="term" value="P:long-chain fatty acid biosynthetic process"/>
    <property type="evidence" value="ECO:0007669"/>
    <property type="project" value="TreeGrafter"/>
</dbReference>
<feature type="binding site" evidence="4">
    <location>
        <position position="519"/>
    </location>
    <ligand>
        <name>Zn(2+)</name>
        <dbReference type="ChEBI" id="CHEBI:29105"/>
    </ligand>
</feature>
<feature type="binding site" evidence="4">
    <location>
        <position position="241"/>
    </location>
    <ligand>
        <name>Zn(2+)</name>
        <dbReference type="ChEBI" id="CHEBI:29105"/>
    </ligand>
</feature>
<keyword evidence="6" id="KW-0732">Signal</keyword>
<dbReference type="GO" id="GO:0046872">
    <property type="term" value="F:metal ion binding"/>
    <property type="evidence" value="ECO:0007669"/>
    <property type="project" value="UniProtKB-KW"/>
</dbReference>
<keyword evidence="4" id="KW-0862">Zinc</keyword>
<evidence type="ECO:0000259" key="7">
    <source>
        <dbReference type="Pfam" id="PF04734"/>
    </source>
</evidence>
<evidence type="ECO:0000256" key="5">
    <source>
        <dbReference type="RuleBase" id="RU366019"/>
    </source>
</evidence>
<evidence type="ECO:0000313" key="9">
    <source>
        <dbReference type="EMBL" id="KAK5581857.1"/>
    </source>
</evidence>
<protein>
    <recommendedName>
        <fullName evidence="5">Neutral ceramidase</fullName>
        <ecNumber evidence="5">3.5.1.23</ecNumber>
    </recommendedName>
</protein>
<dbReference type="PANTHER" id="PTHR12670">
    <property type="entry name" value="CERAMIDASE"/>
    <property type="match status" value="1"/>
</dbReference>
<comment type="catalytic activity">
    <reaction evidence="5">
        <text>an N-acylsphing-4-enine + H2O = sphing-4-enine + a fatty acid</text>
        <dbReference type="Rhea" id="RHEA:20856"/>
        <dbReference type="ChEBI" id="CHEBI:15377"/>
        <dbReference type="ChEBI" id="CHEBI:28868"/>
        <dbReference type="ChEBI" id="CHEBI:52639"/>
        <dbReference type="ChEBI" id="CHEBI:57756"/>
        <dbReference type="EC" id="3.5.1.23"/>
    </reaction>
</comment>
<feature type="binding site" evidence="4">
    <location>
        <position position="481"/>
    </location>
    <ligand>
        <name>Zn(2+)</name>
        <dbReference type="ChEBI" id="CHEBI:29105"/>
    </ligand>
</feature>
<dbReference type="GO" id="GO:0005576">
    <property type="term" value="C:extracellular region"/>
    <property type="evidence" value="ECO:0007669"/>
    <property type="project" value="TreeGrafter"/>
</dbReference>
<name>A0AAN7YZ37_9MYCE</name>
<dbReference type="Pfam" id="PF04734">
    <property type="entry name" value="Ceramidase_alk"/>
    <property type="match status" value="1"/>
</dbReference>
<dbReference type="EMBL" id="JAVFKY010000001">
    <property type="protein sequence ID" value="KAK5581857.1"/>
    <property type="molecule type" value="Genomic_DNA"/>
</dbReference>
<gene>
    <name evidence="9" type="ORF">RB653_003437</name>
</gene>
<keyword evidence="4" id="KW-0479">Metal-binding</keyword>
<dbReference type="InterPro" id="IPR038445">
    <property type="entry name" value="NCDase_C_sf"/>
</dbReference>
<dbReference type="PANTHER" id="PTHR12670:SF1">
    <property type="entry name" value="NEUTRAL CERAMIDASE"/>
    <property type="match status" value="1"/>
</dbReference>
<feature type="domain" description="Neutral/alkaline non-lysosomal ceramidase C-terminal" evidence="8">
    <location>
        <begin position="550"/>
        <end position="713"/>
    </location>
</feature>
<dbReference type="AlphaFoldDB" id="A0AAN7YZ37"/>
<dbReference type="GO" id="GO:0046512">
    <property type="term" value="P:sphingosine biosynthetic process"/>
    <property type="evidence" value="ECO:0007669"/>
    <property type="project" value="TreeGrafter"/>
</dbReference>
<dbReference type="InterPro" id="IPR006823">
    <property type="entry name" value="Ceramidase_alk"/>
</dbReference>
<comment type="cofactor">
    <cofactor evidence="4">
        <name>Zn(2+)</name>
        <dbReference type="ChEBI" id="CHEBI:29105"/>
    </cofactor>
    <text evidence="4">Binds 1 zinc ion per subunit.</text>
</comment>
<feature type="active site" description="Nucleophile" evidence="3">
    <location>
        <position position="293"/>
    </location>
</feature>
<evidence type="ECO:0000256" key="3">
    <source>
        <dbReference type="PIRSR" id="PIRSR606823-1"/>
    </source>
</evidence>
<dbReference type="Proteomes" id="UP001344447">
    <property type="component" value="Unassembled WGS sequence"/>
</dbReference>
<evidence type="ECO:0000256" key="6">
    <source>
        <dbReference type="SAM" id="SignalP"/>
    </source>
</evidence>
<dbReference type="GO" id="GO:0046514">
    <property type="term" value="P:ceramide catabolic process"/>
    <property type="evidence" value="ECO:0007669"/>
    <property type="project" value="InterPro"/>
</dbReference>
<keyword evidence="10" id="KW-1185">Reference proteome</keyword>
<comment type="similarity">
    <text evidence="1 5">Belongs to the neutral ceramidase family.</text>
</comment>
<proteinExistence type="inferred from homology"/>
<reference evidence="9 10" key="1">
    <citation type="submission" date="2023-11" db="EMBL/GenBank/DDBJ databases">
        <title>Dfirmibasis_genome.</title>
        <authorList>
            <person name="Edelbroek B."/>
            <person name="Kjellin J."/>
            <person name="Jerlstrom-Hultqvist J."/>
            <person name="Soderbom F."/>
        </authorList>
    </citation>
    <scope>NUCLEOTIDE SEQUENCE [LARGE SCALE GENOMIC DNA]</scope>
    <source>
        <strain evidence="9 10">TNS-C-14</strain>
    </source>
</reference>
<comment type="caution">
    <text evidence="9">The sequence shown here is derived from an EMBL/GenBank/DDBJ whole genome shotgun (WGS) entry which is preliminary data.</text>
</comment>
<evidence type="ECO:0000259" key="8">
    <source>
        <dbReference type="Pfam" id="PF17048"/>
    </source>
</evidence>
<dbReference type="InterPro" id="IPR031329">
    <property type="entry name" value="NEUT/ALK_ceramidase_N"/>
</dbReference>
<evidence type="ECO:0000256" key="1">
    <source>
        <dbReference type="ARBA" id="ARBA00009835"/>
    </source>
</evidence>
<feature type="binding site" evidence="4">
    <location>
        <position position="132"/>
    </location>
    <ligand>
        <name>Zn(2+)</name>
        <dbReference type="ChEBI" id="CHEBI:29105"/>
    </ligand>
</feature>
<keyword evidence="5" id="KW-0443">Lipid metabolism</keyword>
<evidence type="ECO:0000256" key="4">
    <source>
        <dbReference type="PIRSR" id="PIRSR606823-2"/>
    </source>
</evidence>
<dbReference type="Gene3D" id="2.60.40.2300">
    <property type="entry name" value="Neutral/alkaline non-lysosomal ceramidase, C-terminal domain"/>
    <property type="match status" value="1"/>
</dbReference>
<keyword evidence="2 5" id="KW-0378">Hydrolase</keyword>
<dbReference type="Pfam" id="PF17048">
    <property type="entry name" value="Ceramidse_alk_C"/>
    <property type="match status" value="1"/>
</dbReference>
<feature type="signal peptide" evidence="6">
    <location>
        <begin position="1"/>
        <end position="23"/>
    </location>
</feature>
<organism evidence="9 10">
    <name type="scientific">Dictyostelium firmibasis</name>
    <dbReference type="NCBI Taxonomy" id="79012"/>
    <lineage>
        <taxon>Eukaryota</taxon>
        <taxon>Amoebozoa</taxon>
        <taxon>Evosea</taxon>
        <taxon>Eumycetozoa</taxon>
        <taxon>Dictyostelia</taxon>
        <taxon>Dictyosteliales</taxon>
        <taxon>Dictyosteliaceae</taxon>
        <taxon>Dictyostelium</taxon>
    </lineage>
</organism>
<feature type="domain" description="Neutral/alkaline non-lysosomal ceramidase N-terminal" evidence="7">
    <location>
        <begin position="40"/>
        <end position="548"/>
    </location>
</feature>
<feature type="chain" id="PRO_5042968482" description="Neutral ceramidase" evidence="6">
    <location>
        <begin position="24"/>
        <end position="714"/>
    </location>
</feature>
<sequence length="714" mass="78462">MKKSIVFIYSLVILLLSTGFIDAFKISVENHIKLSDDSSYQIGTGIYDITGPAAETNMMGYAMPGQITLGLHFRQRARAFVFIDSEGNRAVYVSTDSCMIFQEVKIQVVKDLQAIFGPDLYTDANVLLSGTHTHSGPAGFSEYALYGITSLGFYKKNFDTICDGIVQAILKAHKSVQPARMLTQQGELWNSNINRSPYAYDNNPEEEKAMYDANVDKNMTVIRIEDMSGNPFAAISFFAVHCTSMNNTNHLISGDNKGYASYLWEKHVNGQDVLPGNGPFIAAFGQSNEGDVSPNTRGPTCRDGKPCDYKTSTCNGKVEECWALGPGTDGDMFESTQIIGGNQFNRAMELFNNASIQVTGKIQYRHTWQPFTNISVEAPYNSGVEGASTCRGAMGYSFAAGTTDGPGAFNFIQNDNHTSNPFWNFIGGFIAKPTPEQSACQAPKPILIDVGMVEPIPWVPDTMPLQILTIGQIVLVAVPGEFTTMSGRRLRNTVRDIIGQSIENPIVVIAGLSNTYSGYIATFEEYEIQRYEGASTVFGPHTLGAYQQEFAKLAQSIVDGTDADPGTFPRNMSGHTPFFLPPVIVDVAPKFDDFGDISSDASTTTPYSINQTVTVVFYGANPRNNFMTQSSFLTVDQLQSNGQWTTILNDGDWDTKFGWKMHDLGYSLITIDWTISPITQPGTYRITHSGYAKKDPFSDNLTFYQGISSNFSVQ</sequence>
<dbReference type="InterPro" id="IPR031331">
    <property type="entry name" value="NEUT/ALK_ceramidase_C"/>
</dbReference>
<dbReference type="EC" id="3.5.1.23" evidence="5"/>
<evidence type="ECO:0000313" key="10">
    <source>
        <dbReference type="Proteomes" id="UP001344447"/>
    </source>
</evidence>